<accession>A0A1S9D6D1</accession>
<dbReference type="GO" id="GO:0097367">
    <property type="term" value="F:carbohydrate derivative binding"/>
    <property type="evidence" value="ECO:0007669"/>
    <property type="project" value="InterPro"/>
</dbReference>
<comment type="pathway">
    <text evidence="3">Nucleotide-sugar biosynthesis; UDP-alpha-D-xylose biosynthesis; UDP-alpha-D-xylose from UDP-alpha-D-glucuronate: step 1/1.</text>
</comment>
<keyword evidence="12" id="KW-0520">NAD</keyword>
<comment type="cofactor">
    <cofactor evidence="1">
        <name>NAD(+)</name>
        <dbReference type="ChEBI" id="CHEBI:57540"/>
    </cofactor>
</comment>
<evidence type="ECO:0000256" key="19">
    <source>
        <dbReference type="SAM" id="MobiDB-lite"/>
    </source>
</evidence>
<keyword evidence="5 18" id="KW-0489">Methyltransferase</keyword>
<dbReference type="GO" id="GO:0032580">
    <property type="term" value="C:Golgi cisterna membrane"/>
    <property type="evidence" value="ECO:0007669"/>
    <property type="project" value="UniProtKB-SubCell"/>
</dbReference>
<dbReference type="CDD" id="cd05014">
    <property type="entry name" value="SIS_Kpsf"/>
    <property type="match status" value="1"/>
</dbReference>
<keyword evidence="16" id="KW-0456">Lyase</keyword>
<protein>
    <recommendedName>
        <fullName evidence="18">2-methoxy-6-polyprenyl-1,4-benzoquinol methylase, mitochondrial</fullName>
        <ecNumber evidence="18">2.1.1.201</ecNumber>
    </recommendedName>
    <alternativeName>
        <fullName evidence="18">Ubiquinone biosynthesis methyltransferase COQ5</fullName>
    </alternativeName>
</protein>
<evidence type="ECO:0000256" key="1">
    <source>
        <dbReference type="ARBA" id="ARBA00001911"/>
    </source>
</evidence>
<evidence type="ECO:0000256" key="3">
    <source>
        <dbReference type="ARBA" id="ARBA00005100"/>
    </source>
</evidence>
<dbReference type="InterPro" id="IPR001347">
    <property type="entry name" value="SIS_dom"/>
</dbReference>
<dbReference type="EC" id="2.1.1.201" evidence="18"/>
<keyword evidence="18" id="KW-0831">Ubiquinone biosynthesis</keyword>
<dbReference type="PANTHER" id="PTHR43078:SF6">
    <property type="entry name" value="UDP-GLUCURONIC ACID DECARBOXYLASE 1"/>
    <property type="match status" value="1"/>
</dbReference>
<dbReference type="InterPro" id="IPR004033">
    <property type="entry name" value="UbiE/COQ5_MeTrFase"/>
</dbReference>
<keyword evidence="13" id="KW-0333">Golgi apparatus</keyword>
<dbReference type="Proteomes" id="UP000190312">
    <property type="component" value="Unassembled WGS sequence"/>
</dbReference>
<keyword evidence="21" id="KW-0830">Ubiquinone</keyword>
<feature type="binding site" evidence="18">
    <location>
        <begin position="467"/>
        <end position="468"/>
    </location>
    <ligand>
        <name>S-adenosyl-L-methionine</name>
        <dbReference type="ChEBI" id="CHEBI:59789"/>
    </ligand>
</feature>
<dbReference type="PROSITE" id="PS01183">
    <property type="entry name" value="UBIE_1"/>
    <property type="match status" value="1"/>
</dbReference>
<comment type="pathway">
    <text evidence="18">Cofactor biosynthesis; ubiquinone biosynthesis.</text>
</comment>
<feature type="binding site" evidence="18">
    <location>
        <position position="411"/>
    </location>
    <ligand>
        <name>S-adenosyl-L-methionine</name>
        <dbReference type="ChEBI" id="CHEBI:59789"/>
    </ligand>
</feature>
<feature type="binding site" evidence="18">
    <location>
        <position position="437"/>
    </location>
    <ligand>
        <name>S-adenosyl-L-methionine</name>
        <dbReference type="ChEBI" id="CHEBI:59789"/>
    </ligand>
</feature>
<evidence type="ECO:0000256" key="7">
    <source>
        <dbReference type="ARBA" id="ARBA00022691"/>
    </source>
</evidence>
<dbReference type="SUPFAM" id="SSF53335">
    <property type="entry name" value="S-adenosyl-L-methionine-dependent methyltransferases"/>
    <property type="match status" value="1"/>
</dbReference>
<dbReference type="VEuPathDB" id="FungiDB:AO090001000560"/>
<gene>
    <name evidence="18" type="primary">COQ5</name>
    <name evidence="21" type="ORF">OAory_01110000</name>
</gene>
<evidence type="ECO:0000256" key="9">
    <source>
        <dbReference type="ARBA" id="ARBA00022793"/>
    </source>
</evidence>
<dbReference type="AlphaFoldDB" id="A0A1S9D6D1"/>
<dbReference type="Gene3D" id="3.40.50.720">
    <property type="entry name" value="NAD(P)-binding Rossmann-like Domain"/>
    <property type="match status" value="1"/>
</dbReference>
<comment type="catalytic activity">
    <reaction evidence="17">
        <text>UDP-alpha-D-glucuronate + H(+) = UDP-alpha-D-xylose + CO2</text>
        <dbReference type="Rhea" id="RHEA:23916"/>
        <dbReference type="ChEBI" id="CHEBI:15378"/>
        <dbReference type="ChEBI" id="CHEBI:16526"/>
        <dbReference type="ChEBI" id="CHEBI:57632"/>
        <dbReference type="ChEBI" id="CHEBI:58052"/>
        <dbReference type="EC" id="4.1.1.35"/>
    </reaction>
    <physiologicalReaction direction="left-to-right" evidence="17">
        <dbReference type="Rhea" id="RHEA:23917"/>
    </physiologicalReaction>
</comment>
<comment type="similarity">
    <text evidence="18">Belongs to the class I-like SAM-binding methyltransferase superfamily. MenG/UbiE family.</text>
</comment>
<dbReference type="PROSITE" id="PS51464">
    <property type="entry name" value="SIS"/>
    <property type="match status" value="1"/>
</dbReference>
<dbReference type="InterPro" id="IPR046348">
    <property type="entry name" value="SIS_dom_sf"/>
</dbReference>
<comment type="catalytic activity">
    <reaction evidence="18">
        <text>a 2-methoxy-6-(all-trans-polyprenyl)benzene-1,4-diol + S-adenosyl-L-methionine = a 5-methoxy-2-methyl-3-(all-trans-polyprenyl)benzene-1,4-diol + S-adenosyl-L-homocysteine + H(+)</text>
        <dbReference type="Rhea" id="RHEA:28286"/>
        <dbReference type="Rhea" id="RHEA-COMP:10858"/>
        <dbReference type="Rhea" id="RHEA-COMP:10859"/>
        <dbReference type="ChEBI" id="CHEBI:15378"/>
        <dbReference type="ChEBI" id="CHEBI:57856"/>
        <dbReference type="ChEBI" id="CHEBI:59789"/>
        <dbReference type="ChEBI" id="CHEBI:84166"/>
        <dbReference type="ChEBI" id="CHEBI:84167"/>
        <dbReference type="EC" id="2.1.1.201"/>
    </reaction>
</comment>
<dbReference type="Pfam" id="PF16363">
    <property type="entry name" value="GDP_Man_Dehyd"/>
    <property type="match status" value="1"/>
</dbReference>
<dbReference type="InterPro" id="IPR023576">
    <property type="entry name" value="UbiE/COQ5_MeTrFase_CS"/>
</dbReference>
<dbReference type="PROSITE" id="PS01184">
    <property type="entry name" value="UBIE_2"/>
    <property type="match status" value="1"/>
</dbReference>
<evidence type="ECO:0000259" key="20">
    <source>
        <dbReference type="PROSITE" id="PS51464"/>
    </source>
</evidence>
<dbReference type="GO" id="GO:0032259">
    <property type="term" value="P:methylation"/>
    <property type="evidence" value="ECO:0007669"/>
    <property type="project" value="UniProtKB-KW"/>
</dbReference>
<evidence type="ECO:0000256" key="17">
    <source>
        <dbReference type="ARBA" id="ARBA00049410"/>
    </source>
</evidence>
<evidence type="ECO:0000313" key="22">
    <source>
        <dbReference type="Proteomes" id="UP000190312"/>
    </source>
</evidence>
<evidence type="ECO:0000256" key="10">
    <source>
        <dbReference type="ARBA" id="ARBA00022968"/>
    </source>
</evidence>
<dbReference type="GO" id="GO:0008425">
    <property type="term" value="F:2-methoxy-6-polyprenyl-1,4-benzoquinol methyltransferase activity"/>
    <property type="evidence" value="ECO:0007669"/>
    <property type="project" value="UniProtKB-UniRule"/>
</dbReference>
<dbReference type="OrthoDB" id="1872003at2759"/>
<evidence type="ECO:0000256" key="8">
    <source>
        <dbReference type="ARBA" id="ARBA00022692"/>
    </source>
</evidence>
<dbReference type="InterPro" id="IPR036291">
    <property type="entry name" value="NAD(P)-bd_dom_sf"/>
</dbReference>
<dbReference type="VEuPathDB" id="FungiDB:AO090001000558"/>
<evidence type="ECO:0000256" key="15">
    <source>
        <dbReference type="ARBA" id="ARBA00023180"/>
    </source>
</evidence>
<dbReference type="EMBL" id="MKZY01000010">
    <property type="protein sequence ID" value="OOO04663.1"/>
    <property type="molecule type" value="Genomic_DNA"/>
</dbReference>
<feature type="domain" description="SIS" evidence="20">
    <location>
        <begin position="715"/>
        <end position="865"/>
    </location>
</feature>
<keyword evidence="15" id="KW-0325">Glycoprotein</keyword>
<organism evidence="21 22">
    <name type="scientific">Aspergillus oryzae</name>
    <name type="common">Yellow koji mold</name>
    <dbReference type="NCBI Taxonomy" id="5062"/>
    <lineage>
        <taxon>Eukaryota</taxon>
        <taxon>Fungi</taxon>
        <taxon>Dikarya</taxon>
        <taxon>Ascomycota</taxon>
        <taxon>Pezizomycotina</taxon>
        <taxon>Eurotiomycetes</taxon>
        <taxon>Eurotiomycetidae</taxon>
        <taxon>Eurotiales</taxon>
        <taxon>Aspergillaceae</taxon>
        <taxon>Aspergillus</taxon>
        <taxon>Aspergillus subgen. Circumdati</taxon>
    </lineage>
</organism>
<dbReference type="InterPro" id="IPR016040">
    <property type="entry name" value="NAD(P)-bd_dom"/>
</dbReference>
<keyword evidence="18" id="KW-0999">Mitochondrion inner membrane</keyword>
<sequence>MANHDDKLKILITGAAGFLGSNLADYLLAKGQVVIGMDSFQTGSPQNLEHLRNHPDFTFVNQNIQLPLEDVGQIDQIYNLACPASPIQYQKDPISTLRTCFQGTQNVLDLAISKNARVLHTSTSEVYGDPLVHPQPETYWGNVNPFGMRSCYDEGKRVAEALCYAYREQQGADIRIARIFNTYGPRMNGSDGRVVSNFIVAALSGEDLKITGDGTATRSFQYVTDCMEGLYRLMNSDYSEGPVNIGNDGEFTIQQLAEKVAGLVAEMTNQPKVNITYHPRPADDPAVRRPQISLAKAVLNWCPTIPLQEGLRRTIEWHRAQVDSNKANQDERMTHFGFSNVPESQKESMVGAVFSSVASSYDAMNDFMSLGIHRLWKDHFVRSLNPGSALPSRNTDTTGKGWNILDIAGGTGDIAFRMLDHATNINYDHDTRVTIADINPDMLAEGKKRSIQTPYYNTDRLSFMQGNAQDMPNIPDNSVDLYTVVFGIRNFTDKQAALHEAFRVLKPGGVFACMEFSKVENSVFNAVYKQWSFSAIPMIGQLVAGDRDSYQYLVESIEQFPSQEEFRGMIQKAGFMIPGRGFENLTGGIAAIHKGPSWEKTNQSSLIPKENGFCAMGHLQQQSPMIPLSSPADPSVPTMIKKDRLARDELSLLSLTPPDVINSALSTTKDGHADASVSTAIHVISTERAALAHLERLYETNALAQESLARAVSQIARSVRSGGKLVCCGVGKSGKIAQKLEATMNSLGIYSAFLHPTEALHGDLGMIRPQDTLLLISFSGRTPELLLLLPHIPSTVPIIAITSHLHPSTCPLLSFQPSDMGILLPAPIHEDEELSIGVCAPTSSTTVALSLGDALAIATARRLHTSPGRGPAEIFKSFHPGGAIGAASNVLTPMSMSTASFPSTTSDDLSSQQQSVASLPQSEDTQRIIDKLVPIDQIPAVSTSTGTIRLLDILLTAIQHPTAKSWVHLSPSEIIPPRHLRSLSQTNYVDMDTSALASLGLPFSVPRDDWLRLPSSTSLDDARRLVSESTAAAGAVIAVMQDENPDACLGFFEAEDLWDGCD</sequence>
<evidence type="ECO:0000256" key="4">
    <source>
        <dbReference type="ARBA" id="ARBA00007505"/>
    </source>
</evidence>
<evidence type="ECO:0000256" key="5">
    <source>
        <dbReference type="ARBA" id="ARBA00022603"/>
    </source>
</evidence>
<dbReference type="HAMAP" id="MF_01813">
    <property type="entry name" value="MenG_UbiE_methyltr"/>
    <property type="match status" value="1"/>
</dbReference>
<keyword evidence="6 18" id="KW-0808">Transferase</keyword>
<dbReference type="UniPathway" id="UPA00232"/>
<dbReference type="GO" id="GO:0031314">
    <property type="term" value="C:extrinsic component of mitochondrial inner membrane"/>
    <property type="evidence" value="ECO:0007669"/>
    <property type="project" value="UniProtKB-UniRule"/>
</dbReference>
<evidence type="ECO:0000256" key="14">
    <source>
        <dbReference type="ARBA" id="ARBA00023136"/>
    </source>
</evidence>
<evidence type="ECO:0000256" key="6">
    <source>
        <dbReference type="ARBA" id="ARBA00022679"/>
    </source>
</evidence>
<comment type="function">
    <text evidence="18">Methyltransferase required for the conversion of 2-polyprenyl-6-methoxy-1,4-benzoquinol (DDMQH2) to 2-polyprenyl-3-methyl-6-methoxy-1,4-benzoquinol (DMQH2).</text>
</comment>
<comment type="subunit">
    <text evidence="18">Component of a multi-subunit COQ enzyme complex, composed of at least COQ3, COQ4, COQ5, COQ6, COQ7 and COQ9.</text>
</comment>
<keyword evidence="7 18" id="KW-0949">S-adenosyl-L-methionine</keyword>
<dbReference type="Pfam" id="PF01380">
    <property type="entry name" value="SIS"/>
    <property type="match status" value="1"/>
</dbReference>
<feature type="region of interest" description="Disordered" evidence="19">
    <location>
        <begin position="898"/>
        <end position="922"/>
    </location>
</feature>
<dbReference type="PROSITE" id="PS51608">
    <property type="entry name" value="SAM_MT_UBIE"/>
    <property type="match status" value="1"/>
</dbReference>
<comment type="subcellular location">
    <subcellularLocation>
        <location evidence="2">Golgi apparatus</location>
        <location evidence="2">Golgi stack membrane</location>
        <topology evidence="2">Single-pass type II membrane protein</topology>
    </subcellularLocation>
    <subcellularLocation>
        <location evidence="18">Mitochondrion inner membrane</location>
        <topology evidence="18">Peripheral membrane protein</topology>
        <orientation evidence="18">Matrix side</orientation>
    </subcellularLocation>
</comment>
<evidence type="ECO:0000256" key="13">
    <source>
        <dbReference type="ARBA" id="ARBA00023034"/>
    </source>
</evidence>
<dbReference type="NCBIfam" id="TIGR01934">
    <property type="entry name" value="MenG_MenH_UbiE"/>
    <property type="match status" value="1"/>
</dbReference>
<name>A0A1S9D6D1_ASPOZ</name>
<evidence type="ECO:0000256" key="16">
    <source>
        <dbReference type="ARBA" id="ARBA00023239"/>
    </source>
</evidence>
<dbReference type="InterPro" id="IPR044516">
    <property type="entry name" value="UXS-like"/>
</dbReference>
<keyword evidence="11" id="KW-1133">Transmembrane helix</keyword>
<keyword evidence="10" id="KW-0735">Signal-anchor</keyword>
<dbReference type="InterPro" id="IPR035474">
    <property type="entry name" value="SIS_Kpsf"/>
</dbReference>
<comment type="similarity">
    <text evidence="4">Belongs to the NAD(P)-dependent epimerase/dehydratase family. UDP-glucuronic acid decarboxylase subfamily.</text>
</comment>
<dbReference type="SUPFAM" id="SSF51735">
    <property type="entry name" value="NAD(P)-binding Rossmann-fold domains"/>
    <property type="match status" value="1"/>
</dbReference>
<dbReference type="CDD" id="cd02440">
    <property type="entry name" value="AdoMet_MTases"/>
    <property type="match status" value="1"/>
</dbReference>
<dbReference type="Pfam" id="PF01209">
    <property type="entry name" value="Ubie_methyltran"/>
    <property type="match status" value="1"/>
</dbReference>
<comment type="caution">
    <text evidence="18">Lacks conserved residue(s) required for the propagation of feature annotation.</text>
</comment>
<dbReference type="InterPro" id="IPR029063">
    <property type="entry name" value="SAM-dependent_MTases_sf"/>
</dbReference>
<keyword evidence="9" id="KW-0210">Decarboxylase</keyword>
<dbReference type="GO" id="GO:0048040">
    <property type="term" value="F:UDP-glucuronate decarboxylase activity"/>
    <property type="evidence" value="ECO:0007669"/>
    <property type="project" value="UniProtKB-EC"/>
</dbReference>
<dbReference type="eggNOG" id="ENOG502RXQH">
    <property type="taxonomic scope" value="Eukaryota"/>
</dbReference>
<evidence type="ECO:0000256" key="18">
    <source>
        <dbReference type="HAMAP-Rule" id="MF_03191"/>
    </source>
</evidence>
<comment type="caution">
    <text evidence="21">The sequence shown here is derived from an EMBL/GenBank/DDBJ whole genome shotgun (WGS) entry which is preliminary data.</text>
</comment>
<proteinExistence type="inferred from homology"/>
<dbReference type="CDD" id="cd05230">
    <property type="entry name" value="UGD_SDR_e"/>
    <property type="match status" value="1"/>
</dbReference>
<dbReference type="GO" id="GO:0042732">
    <property type="term" value="P:D-xylose metabolic process"/>
    <property type="evidence" value="ECO:0007669"/>
    <property type="project" value="InterPro"/>
</dbReference>
<dbReference type="PANTHER" id="PTHR43078">
    <property type="entry name" value="UDP-GLUCURONIC ACID DECARBOXYLASE-RELATED"/>
    <property type="match status" value="1"/>
</dbReference>
<keyword evidence="14 18" id="KW-0472">Membrane</keyword>
<dbReference type="UniPathway" id="UPA00796">
    <property type="reaction ID" value="UER00771"/>
</dbReference>
<dbReference type="GO" id="GO:0070403">
    <property type="term" value="F:NAD+ binding"/>
    <property type="evidence" value="ECO:0007669"/>
    <property type="project" value="InterPro"/>
</dbReference>
<dbReference type="FunFam" id="3.40.50.150:FF:000133">
    <property type="entry name" value="2-methoxy-6-polyprenyl-1,4-benzoquinol methylase, mitochondrial"/>
    <property type="match status" value="1"/>
</dbReference>
<dbReference type="Gene3D" id="3.40.50.150">
    <property type="entry name" value="Vaccinia Virus protein VP39"/>
    <property type="match status" value="1"/>
</dbReference>
<dbReference type="GO" id="GO:0033320">
    <property type="term" value="P:UDP-D-xylose biosynthetic process"/>
    <property type="evidence" value="ECO:0007669"/>
    <property type="project" value="UniProtKB-UniPathway"/>
</dbReference>
<evidence type="ECO:0000256" key="12">
    <source>
        <dbReference type="ARBA" id="ARBA00023027"/>
    </source>
</evidence>
<feature type="compositionally biased region" description="Low complexity" evidence="19">
    <location>
        <begin position="902"/>
        <end position="922"/>
    </location>
</feature>
<dbReference type="FunFam" id="3.40.50.720:FF:000065">
    <property type="entry name" value="UDP-glucuronic acid decarboxylase 1"/>
    <property type="match status" value="1"/>
</dbReference>
<reference evidence="21 22" key="1">
    <citation type="submission" date="2016-10" db="EMBL/GenBank/DDBJ databases">
        <title>Genome sequencing of Aspergillus oryzae BCC7051.</title>
        <authorList>
            <person name="Thammarongtham C."/>
            <person name="Vorapreeda T."/>
            <person name="Nookaew I."/>
            <person name="Srisuk T."/>
            <person name="Land M."/>
            <person name="Jeennor S."/>
            <person name="Laoteng K."/>
        </authorList>
    </citation>
    <scope>NUCLEOTIDE SEQUENCE [LARGE SCALE GENOMIC DNA]</scope>
    <source>
        <strain evidence="21 22">BCC7051</strain>
    </source>
</reference>
<dbReference type="Gene3D" id="3.40.50.10490">
    <property type="entry name" value="Glucose-6-phosphate isomerase like protein, domain 1"/>
    <property type="match status" value="1"/>
</dbReference>
<dbReference type="SUPFAM" id="SSF53697">
    <property type="entry name" value="SIS domain"/>
    <property type="match status" value="1"/>
</dbReference>
<keyword evidence="8" id="KW-0812">Transmembrane</keyword>
<keyword evidence="18" id="KW-0496">Mitochondrion</keyword>
<evidence type="ECO:0000313" key="21">
    <source>
        <dbReference type="EMBL" id="OOO04663.1"/>
    </source>
</evidence>
<evidence type="ECO:0000256" key="11">
    <source>
        <dbReference type="ARBA" id="ARBA00022989"/>
    </source>
</evidence>
<evidence type="ECO:0000256" key="2">
    <source>
        <dbReference type="ARBA" id="ARBA00004447"/>
    </source>
</evidence>